<accession>A0A101JU90</accession>
<dbReference type="InterPro" id="IPR001015">
    <property type="entry name" value="Ferrochelatase"/>
</dbReference>
<comment type="caution">
    <text evidence="9">The sequence shown here is derived from an EMBL/GenBank/DDBJ whole genome shotgun (WGS) entry which is preliminary data.</text>
</comment>
<dbReference type="EMBL" id="LMBR01000014">
    <property type="protein sequence ID" value="KUL32823.1"/>
    <property type="molecule type" value="Genomic_DNA"/>
</dbReference>
<dbReference type="CDD" id="cd00419">
    <property type="entry name" value="Ferrochelatase_C"/>
    <property type="match status" value="1"/>
</dbReference>
<comment type="pathway">
    <text evidence="1">Porphyrin-containing compound metabolism; protoheme biosynthesis.</text>
</comment>
<comment type="similarity">
    <text evidence="2">Belongs to the ferrochelatase family.</text>
</comment>
<evidence type="ECO:0000313" key="10">
    <source>
        <dbReference type="Proteomes" id="UP000053937"/>
    </source>
</evidence>
<evidence type="ECO:0000313" key="9">
    <source>
        <dbReference type="EMBL" id="KUL32823.1"/>
    </source>
</evidence>
<dbReference type="EC" id="4.99.1.9" evidence="3"/>
<dbReference type="AlphaFoldDB" id="A0A101JU90"/>
<dbReference type="Proteomes" id="UP000053937">
    <property type="component" value="Unassembled WGS sequence"/>
</dbReference>
<keyword evidence="7" id="KW-0627">Porphyrin biosynthesis</keyword>
<comment type="catalytic activity">
    <reaction evidence="8">
        <text>Fe-coproporphyrin III + 2 H(+) = coproporphyrin III + Fe(2+)</text>
        <dbReference type="Rhea" id="RHEA:49572"/>
        <dbReference type="ChEBI" id="CHEBI:15378"/>
        <dbReference type="ChEBI" id="CHEBI:29033"/>
        <dbReference type="ChEBI" id="CHEBI:68438"/>
        <dbReference type="ChEBI" id="CHEBI:131725"/>
        <dbReference type="EC" id="4.99.1.9"/>
    </reaction>
    <physiologicalReaction direction="right-to-left" evidence="8">
        <dbReference type="Rhea" id="RHEA:49574"/>
    </physiologicalReaction>
</comment>
<dbReference type="CDD" id="cd03411">
    <property type="entry name" value="Ferrochelatase_N"/>
    <property type="match status" value="1"/>
</dbReference>
<dbReference type="InterPro" id="IPR033659">
    <property type="entry name" value="Ferrochelatase_N"/>
</dbReference>
<evidence type="ECO:0000256" key="8">
    <source>
        <dbReference type="ARBA" id="ARBA00024536"/>
    </source>
</evidence>
<organism evidence="9 10">
    <name type="scientific">Chlorobium limicola</name>
    <dbReference type="NCBI Taxonomy" id="1092"/>
    <lineage>
        <taxon>Bacteria</taxon>
        <taxon>Pseudomonadati</taxon>
        <taxon>Chlorobiota</taxon>
        <taxon>Chlorobiia</taxon>
        <taxon>Chlorobiales</taxon>
        <taxon>Chlorobiaceae</taxon>
        <taxon>Chlorobium/Pelodictyon group</taxon>
        <taxon>Chlorobium</taxon>
    </lineage>
</organism>
<name>A0A101JU90_CHLLI</name>
<dbReference type="UniPathway" id="UPA00252"/>
<dbReference type="InterPro" id="IPR033644">
    <property type="entry name" value="Ferrochelatase_C"/>
</dbReference>
<protein>
    <recommendedName>
        <fullName evidence="3">coproporphyrin ferrochelatase</fullName>
        <ecNumber evidence="3">4.99.1.9</ecNumber>
    </recommendedName>
</protein>
<dbReference type="OrthoDB" id="596770at2"/>
<dbReference type="RefSeq" id="WP_059138260.1">
    <property type="nucleotide sequence ID" value="NZ_LMBR01000014.1"/>
</dbReference>
<proteinExistence type="inferred from homology"/>
<gene>
    <name evidence="9" type="ORF">ASB62_01220</name>
</gene>
<dbReference type="GO" id="GO:0006783">
    <property type="term" value="P:heme biosynthetic process"/>
    <property type="evidence" value="ECO:0007669"/>
    <property type="project" value="UniProtKB-KW"/>
</dbReference>
<keyword evidence="6" id="KW-0456">Lyase</keyword>
<evidence type="ECO:0000256" key="3">
    <source>
        <dbReference type="ARBA" id="ARBA00013215"/>
    </source>
</evidence>
<evidence type="ECO:0000256" key="2">
    <source>
        <dbReference type="ARBA" id="ARBA00007718"/>
    </source>
</evidence>
<evidence type="ECO:0000256" key="6">
    <source>
        <dbReference type="ARBA" id="ARBA00023239"/>
    </source>
</evidence>
<evidence type="ECO:0000256" key="7">
    <source>
        <dbReference type="ARBA" id="ARBA00023244"/>
    </source>
</evidence>
<dbReference type="GO" id="GO:0004325">
    <property type="term" value="F:ferrochelatase activity"/>
    <property type="evidence" value="ECO:0007669"/>
    <property type="project" value="InterPro"/>
</dbReference>
<evidence type="ECO:0000256" key="4">
    <source>
        <dbReference type="ARBA" id="ARBA00023004"/>
    </source>
</evidence>
<dbReference type="Gene3D" id="3.40.50.1400">
    <property type="match status" value="2"/>
</dbReference>
<sequence length="351" mass="40109">MVDRVVRKKRYAVLIVTYGEVEKLTLRNLWPSSRRILKVITSQIVKVPKILVYFIADFRSTRHFINWRLNGYRSRLLSINRAQTKAVAHCLSESCDPLFDVVDVAVIDAYYFVPPYLETVLKEQQSQCDGVVLVPMIPVESAFSCGVACRMIADEFSENRYSRIRLLNKLWRDPDLHRIYVDYLFSRVDAGIKGEGAGKIGLVLVIHGTLVRDRAGNPPKVFTGLDETGLFFDMMKNRIMADSRNMFSDVRQGCMNHSAGGEWTSETVQKALAAFRDEGIDNVVMFPYGFFADNSETEYEARKELTRSGFARVQYVPCINESQPFACWLARRITSEMQTLNSIQQTFESMG</sequence>
<keyword evidence="5" id="KW-0350">Heme biosynthesis</keyword>
<dbReference type="SUPFAM" id="SSF53800">
    <property type="entry name" value="Chelatase"/>
    <property type="match status" value="1"/>
</dbReference>
<reference evidence="9 10" key="1">
    <citation type="submission" date="2015-10" db="EMBL/GenBank/DDBJ databases">
        <title>Draft Genome Sequence of Chlorobium limicola strain Frasassi Growing under Artificial Lighting in the Frasassi Cave System.</title>
        <authorList>
            <person name="Mansor M."/>
            <person name="Macalady J."/>
        </authorList>
    </citation>
    <scope>NUCLEOTIDE SEQUENCE [LARGE SCALE GENOMIC DNA]</scope>
    <source>
        <strain evidence="9 10">Frasassi</strain>
    </source>
</reference>
<keyword evidence="4" id="KW-0408">Iron</keyword>
<evidence type="ECO:0000256" key="5">
    <source>
        <dbReference type="ARBA" id="ARBA00023133"/>
    </source>
</evidence>
<keyword evidence="10" id="KW-1185">Reference proteome</keyword>
<dbReference type="Pfam" id="PF00762">
    <property type="entry name" value="Ferrochelatase"/>
    <property type="match status" value="1"/>
</dbReference>
<evidence type="ECO:0000256" key="1">
    <source>
        <dbReference type="ARBA" id="ARBA00004744"/>
    </source>
</evidence>